<evidence type="ECO:0000313" key="2">
    <source>
        <dbReference type="Proteomes" id="UP000055048"/>
    </source>
</evidence>
<proteinExistence type="predicted"/>
<gene>
    <name evidence="1" type="ORF">T05_964</name>
</gene>
<name>A0A0V0TJN4_9BILA</name>
<protein>
    <submittedName>
        <fullName evidence="1">Uncharacterized protein</fullName>
    </submittedName>
</protein>
<keyword evidence="2" id="KW-1185">Reference proteome</keyword>
<dbReference type="AlphaFoldDB" id="A0A0V0TJN4"/>
<organism evidence="1 2">
    <name type="scientific">Trichinella murrelli</name>
    <dbReference type="NCBI Taxonomy" id="144512"/>
    <lineage>
        <taxon>Eukaryota</taxon>
        <taxon>Metazoa</taxon>
        <taxon>Ecdysozoa</taxon>
        <taxon>Nematoda</taxon>
        <taxon>Enoplea</taxon>
        <taxon>Dorylaimia</taxon>
        <taxon>Trichinellida</taxon>
        <taxon>Trichinellidae</taxon>
        <taxon>Trichinella</taxon>
    </lineage>
</organism>
<comment type="caution">
    <text evidence="1">The sequence shown here is derived from an EMBL/GenBank/DDBJ whole genome shotgun (WGS) entry which is preliminary data.</text>
</comment>
<accession>A0A0V0TJN4</accession>
<reference evidence="1 2" key="1">
    <citation type="submission" date="2015-01" db="EMBL/GenBank/DDBJ databases">
        <title>Evolution of Trichinella species and genotypes.</title>
        <authorList>
            <person name="Korhonen P.K."/>
            <person name="Edoardo P."/>
            <person name="Giuseppe L.R."/>
            <person name="Gasser R.B."/>
        </authorList>
    </citation>
    <scope>NUCLEOTIDE SEQUENCE [LARGE SCALE GENOMIC DNA]</scope>
    <source>
        <strain evidence="1">ISS417</strain>
    </source>
</reference>
<sequence>MVKLKSDMFILKLIFFENWSKSRVLFDGNAISDVELVEELNFKGHFLSLFKLFGNFGINCQISRQSQQHQQSINRSTFEVCASKNE</sequence>
<evidence type="ECO:0000313" key="1">
    <source>
        <dbReference type="EMBL" id="KRX39244.1"/>
    </source>
</evidence>
<dbReference type="Proteomes" id="UP000055048">
    <property type="component" value="Unassembled WGS sequence"/>
</dbReference>
<dbReference type="EMBL" id="JYDJ01000239">
    <property type="protein sequence ID" value="KRX39244.1"/>
    <property type="molecule type" value="Genomic_DNA"/>
</dbReference>